<dbReference type="InterPro" id="IPR004360">
    <property type="entry name" value="Glyas_Fos-R_dOase_dom"/>
</dbReference>
<evidence type="ECO:0000256" key="1">
    <source>
        <dbReference type="ARBA" id="ARBA00011051"/>
    </source>
</evidence>
<evidence type="ECO:0000313" key="5">
    <source>
        <dbReference type="EMBL" id="GAA1810432.1"/>
    </source>
</evidence>
<dbReference type="PROSITE" id="PS51819">
    <property type="entry name" value="VOC"/>
    <property type="match status" value="1"/>
</dbReference>
<keyword evidence="6" id="KW-1185">Reference proteome</keyword>
<gene>
    <name evidence="5" type="ORF">GCM10009811_36730</name>
</gene>
<accession>A0ABN2M5M8</accession>
<dbReference type="PRINTS" id="PR00311">
    <property type="entry name" value="BLEOMYCINRST"/>
</dbReference>
<reference evidence="5 6" key="1">
    <citation type="journal article" date="2019" name="Int. J. Syst. Evol. Microbiol.">
        <title>The Global Catalogue of Microorganisms (GCM) 10K type strain sequencing project: providing services to taxonomists for standard genome sequencing and annotation.</title>
        <authorList>
            <consortium name="The Broad Institute Genomics Platform"/>
            <consortium name="The Broad Institute Genome Sequencing Center for Infectious Disease"/>
            <person name="Wu L."/>
            <person name="Ma J."/>
        </authorList>
    </citation>
    <scope>NUCLEOTIDE SEQUENCE [LARGE SCALE GENOMIC DNA]</scope>
    <source>
        <strain evidence="5 6">JCM 15592</strain>
    </source>
</reference>
<dbReference type="Proteomes" id="UP001499938">
    <property type="component" value="Unassembled WGS sequence"/>
</dbReference>
<comment type="similarity">
    <text evidence="1">Belongs to the bleomycin resistance protein family.</text>
</comment>
<dbReference type="Gene3D" id="3.10.180.10">
    <property type="entry name" value="2,3-Dihydroxybiphenyl 1,2-Dioxygenase, domain 1"/>
    <property type="match status" value="1"/>
</dbReference>
<dbReference type="RefSeq" id="WP_344089142.1">
    <property type="nucleotide sequence ID" value="NZ_BAAAPO010000068.1"/>
</dbReference>
<protein>
    <recommendedName>
        <fullName evidence="2">Bleomycin resistance protein</fullName>
    </recommendedName>
</protein>
<organism evidence="5 6">
    <name type="scientific">Nostocoides veronense</name>
    <dbReference type="NCBI Taxonomy" id="330836"/>
    <lineage>
        <taxon>Bacteria</taxon>
        <taxon>Bacillati</taxon>
        <taxon>Actinomycetota</taxon>
        <taxon>Actinomycetes</taxon>
        <taxon>Micrococcales</taxon>
        <taxon>Intrasporangiaceae</taxon>
        <taxon>Nostocoides</taxon>
    </lineage>
</organism>
<dbReference type="InterPro" id="IPR029068">
    <property type="entry name" value="Glyas_Bleomycin-R_OHBP_Dase"/>
</dbReference>
<comment type="caution">
    <text evidence="5">The sequence shown here is derived from an EMBL/GenBank/DDBJ whole genome shotgun (WGS) entry which is preliminary data.</text>
</comment>
<dbReference type="CDD" id="cd08350">
    <property type="entry name" value="BLMT_like"/>
    <property type="match status" value="1"/>
</dbReference>
<dbReference type="EMBL" id="BAAAPO010000068">
    <property type="protein sequence ID" value="GAA1810432.1"/>
    <property type="molecule type" value="Genomic_DNA"/>
</dbReference>
<dbReference type="Pfam" id="PF00903">
    <property type="entry name" value="Glyoxalase"/>
    <property type="match status" value="1"/>
</dbReference>
<sequence length="123" mass="13504">MPDHATPNLPSSDFEATAQFYGRLGFTTGYRDEGWMILTRGGLTLEFFPWPDVDPATSNISCCLRLDDVDAFYAVCRAAGLPETTRGWPRIHPPRREDSGLRIGALIDPDGTLLRLVGNPAPA</sequence>
<evidence type="ECO:0000256" key="3">
    <source>
        <dbReference type="ARBA" id="ARBA00023251"/>
    </source>
</evidence>
<feature type="domain" description="VOC" evidence="4">
    <location>
        <begin position="1"/>
        <end position="119"/>
    </location>
</feature>
<keyword evidence="3" id="KW-0046">Antibiotic resistance</keyword>
<dbReference type="SUPFAM" id="SSF54593">
    <property type="entry name" value="Glyoxalase/Bleomycin resistance protein/Dihydroxybiphenyl dioxygenase"/>
    <property type="match status" value="1"/>
</dbReference>
<evidence type="ECO:0000313" key="6">
    <source>
        <dbReference type="Proteomes" id="UP001499938"/>
    </source>
</evidence>
<dbReference type="InterPro" id="IPR000335">
    <property type="entry name" value="Bleomycin-R"/>
</dbReference>
<dbReference type="InterPro" id="IPR037523">
    <property type="entry name" value="VOC_core"/>
</dbReference>
<evidence type="ECO:0000259" key="4">
    <source>
        <dbReference type="PROSITE" id="PS51819"/>
    </source>
</evidence>
<evidence type="ECO:0000256" key="2">
    <source>
        <dbReference type="ARBA" id="ARBA00021572"/>
    </source>
</evidence>
<name>A0ABN2M5M8_9MICO</name>
<proteinExistence type="inferred from homology"/>